<dbReference type="GO" id="GO:0004553">
    <property type="term" value="F:hydrolase activity, hydrolyzing O-glycosyl compounds"/>
    <property type="evidence" value="ECO:0007669"/>
    <property type="project" value="InterPro"/>
</dbReference>
<evidence type="ECO:0000256" key="2">
    <source>
        <dbReference type="ARBA" id="ARBA00022525"/>
    </source>
</evidence>
<dbReference type="Gene3D" id="1.10.640.10">
    <property type="entry name" value="Haem peroxidase domain superfamily, animal type"/>
    <property type="match status" value="1"/>
</dbReference>
<feature type="chain" id="PRO_5012822793" evidence="6">
    <location>
        <begin position="27"/>
        <end position="685"/>
    </location>
</feature>
<evidence type="ECO:0000256" key="3">
    <source>
        <dbReference type="ARBA" id="ARBA00022801"/>
    </source>
</evidence>
<feature type="region of interest" description="Disordered" evidence="5">
    <location>
        <begin position="482"/>
        <end position="506"/>
    </location>
</feature>
<keyword evidence="6" id="KW-0732">Signal</keyword>
<sequence length="685" mass="74923">MRRCRPVALVGAILVVFPLTATIAPAQEGCSTIAIRTLDGSCNNLTNPVWGRTNTPYTRVAPANYADGIARPVGGPEPRAVSNRVFSDVAQNLFSESRVTQWGFAWGQFMDHTFGLRQEAGGENAPIRFNGNDPLEQFTNDLGSIGFVRTPAAPGTGAGTVVRQQINTVSSYIDGFSVYSGTSQRLEWLREGPVDGTMANNGVRLLLDNGLLPRRDARGNISTAPPMDAAGHLRPNPGRAMVAGDVRANENWGLTATHTLFALEHNRIVNRLPNTLSQQEKFEIARRVVGAEQQYITYNEFLPAVGVTLSPYRGYNRNVNSALSNEFAVVGYRAHSMIHGELEPIAPADQYTEQQLAEFEAAGIEVEHEGDEIALVVPLNIAFFNPDLMAEVGIGPVLKGLGGEAQYKNDEQIDNQLRSVLFQIPVPGNPDCLDGPELPKCFRGVSDLGAIDIARGRDHGLPLYNDLRRAYGLAPKTSFTAITGESTSQFPRDPEIDPANPNNDPDIMDFTRLSDIRGRDILLGSPAADSHGVSGVRRSTLAARLSATHGGNVNTLDAFTGMIAERHVPGKEFGELQHAIWRKQFEALRDGDRFFYLNDPVLGEIERRYGITYRQTLGQIIRTNTGVQTQDNVFLTDPTPDWAVGIAYAIGDTVTVENVAYRCRQAHRSQEDWAPPTTLALWQPV</sequence>
<dbReference type="Pfam" id="PF03098">
    <property type="entry name" value="An_peroxidase"/>
    <property type="match status" value="2"/>
</dbReference>
<dbReference type="InterPro" id="IPR036573">
    <property type="entry name" value="CBM_sf_5/12"/>
</dbReference>
<comment type="subcellular location">
    <subcellularLocation>
        <location evidence="1">Secreted</location>
    </subcellularLocation>
</comment>
<dbReference type="PRINTS" id="PR00457">
    <property type="entry name" value="ANPEROXIDASE"/>
</dbReference>
<accession>A0A1W2AER6</accession>
<dbReference type="InterPro" id="IPR003610">
    <property type="entry name" value="CBM5/12"/>
</dbReference>
<keyword evidence="9" id="KW-1185">Reference proteome</keyword>
<name>A0A1W2AER6_KIBAR</name>
<dbReference type="InterPro" id="IPR010255">
    <property type="entry name" value="Haem_peroxidase_sf"/>
</dbReference>
<evidence type="ECO:0000313" key="8">
    <source>
        <dbReference type="EMBL" id="SMC58758.1"/>
    </source>
</evidence>
<dbReference type="GO" id="GO:0030246">
    <property type="term" value="F:carbohydrate binding"/>
    <property type="evidence" value="ECO:0007669"/>
    <property type="project" value="InterPro"/>
</dbReference>
<evidence type="ECO:0000313" key="9">
    <source>
        <dbReference type="Proteomes" id="UP000192674"/>
    </source>
</evidence>
<keyword evidence="2" id="KW-0964">Secreted</keyword>
<dbReference type="GO" id="GO:0004601">
    <property type="term" value="F:peroxidase activity"/>
    <property type="evidence" value="ECO:0007669"/>
    <property type="project" value="InterPro"/>
</dbReference>
<protein>
    <submittedName>
        <fullName evidence="8">Carbohydrate binding domain-containing protein</fullName>
    </submittedName>
</protein>
<feature type="signal peptide" evidence="6">
    <location>
        <begin position="1"/>
        <end position="26"/>
    </location>
</feature>
<dbReference type="InterPro" id="IPR037120">
    <property type="entry name" value="Haem_peroxidase_sf_animal"/>
</dbReference>
<feature type="domain" description="Chitin-binding type-3" evidence="7">
    <location>
        <begin position="642"/>
        <end position="683"/>
    </location>
</feature>
<organism evidence="8 9">
    <name type="scientific">Kibdelosporangium aridum</name>
    <dbReference type="NCBI Taxonomy" id="2030"/>
    <lineage>
        <taxon>Bacteria</taxon>
        <taxon>Bacillati</taxon>
        <taxon>Actinomycetota</taxon>
        <taxon>Actinomycetes</taxon>
        <taxon>Pseudonocardiales</taxon>
        <taxon>Pseudonocardiaceae</taxon>
        <taxon>Kibdelosporangium</taxon>
    </lineage>
</organism>
<reference evidence="8 9" key="1">
    <citation type="submission" date="2017-04" db="EMBL/GenBank/DDBJ databases">
        <authorList>
            <person name="Afonso C.L."/>
            <person name="Miller P.J."/>
            <person name="Scott M.A."/>
            <person name="Spackman E."/>
            <person name="Goraichik I."/>
            <person name="Dimitrov K.M."/>
            <person name="Suarez D.L."/>
            <person name="Swayne D.E."/>
        </authorList>
    </citation>
    <scope>NUCLEOTIDE SEQUENCE [LARGE SCALE GENOMIC DNA]</scope>
    <source>
        <strain evidence="8 9">DSM 43828</strain>
    </source>
</reference>
<dbReference type="Pfam" id="PF02839">
    <property type="entry name" value="CBM_5_12"/>
    <property type="match status" value="1"/>
</dbReference>
<dbReference type="EMBL" id="FWXV01000001">
    <property type="protein sequence ID" value="SMC58758.1"/>
    <property type="molecule type" value="Genomic_DNA"/>
</dbReference>
<evidence type="ECO:0000256" key="4">
    <source>
        <dbReference type="ARBA" id="ARBA00023180"/>
    </source>
</evidence>
<proteinExistence type="predicted"/>
<dbReference type="PANTHER" id="PTHR11475:SF4">
    <property type="entry name" value="CHORION PEROXIDASE"/>
    <property type="match status" value="1"/>
</dbReference>
<dbReference type="PROSITE" id="PS50292">
    <property type="entry name" value="PEROXIDASE_3"/>
    <property type="match status" value="1"/>
</dbReference>
<keyword evidence="4" id="KW-0325">Glycoprotein</keyword>
<dbReference type="CDD" id="cd12214">
    <property type="entry name" value="ChiA1_BD"/>
    <property type="match status" value="1"/>
</dbReference>
<dbReference type="SUPFAM" id="SSF48113">
    <property type="entry name" value="Heme-dependent peroxidases"/>
    <property type="match status" value="1"/>
</dbReference>
<dbReference type="PANTHER" id="PTHR11475">
    <property type="entry name" value="OXIDASE/PEROXIDASE"/>
    <property type="match status" value="1"/>
</dbReference>
<dbReference type="GO" id="GO:0005576">
    <property type="term" value="C:extracellular region"/>
    <property type="evidence" value="ECO:0007669"/>
    <property type="project" value="UniProtKB-SubCell"/>
</dbReference>
<gene>
    <name evidence="8" type="ORF">SAMN05661093_00728</name>
</gene>
<dbReference type="GO" id="GO:0006979">
    <property type="term" value="P:response to oxidative stress"/>
    <property type="evidence" value="ECO:0007669"/>
    <property type="project" value="InterPro"/>
</dbReference>
<evidence type="ECO:0000259" key="7">
    <source>
        <dbReference type="Pfam" id="PF02839"/>
    </source>
</evidence>
<evidence type="ECO:0000256" key="1">
    <source>
        <dbReference type="ARBA" id="ARBA00004613"/>
    </source>
</evidence>
<dbReference type="Gene3D" id="2.10.10.20">
    <property type="entry name" value="Carbohydrate-binding module superfamily 5/12"/>
    <property type="match status" value="1"/>
</dbReference>
<evidence type="ECO:0000256" key="5">
    <source>
        <dbReference type="SAM" id="MobiDB-lite"/>
    </source>
</evidence>
<dbReference type="SUPFAM" id="SSF51055">
    <property type="entry name" value="Carbohydrate binding domain"/>
    <property type="match status" value="1"/>
</dbReference>
<dbReference type="GO" id="GO:0020037">
    <property type="term" value="F:heme binding"/>
    <property type="evidence" value="ECO:0007669"/>
    <property type="project" value="InterPro"/>
</dbReference>
<dbReference type="Proteomes" id="UP000192674">
    <property type="component" value="Unassembled WGS sequence"/>
</dbReference>
<dbReference type="InterPro" id="IPR019791">
    <property type="entry name" value="Haem_peroxidase_animal"/>
</dbReference>
<dbReference type="AlphaFoldDB" id="A0A1W2AER6"/>
<keyword evidence="3" id="KW-0378">Hydrolase</keyword>
<dbReference type="GO" id="GO:0005975">
    <property type="term" value="P:carbohydrate metabolic process"/>
    <property type="evidence" value="ECO:0007669"/>
    <property type="project" value="InterPro"/>
</dbReference>
<evidence type="ECO:0000256" key="6">
    <source>
        <dbReference type="SAM" id="SignalP"/>
    </source>
</evidence>